<dbReference type="Pfam" id="PF00026">
    <property type="entry name" value="Asp"/>
    <property type="match status" value="1"/>
</dbReference>
<dbReference type="InterPro" id="IPR001461">
    <property type="entry name" value="Aspartic_peptidase_A1"/>
</dbReference>
<dbReference type="Gene3D" id="2.40.70.10">
    <property type="entry name" value="Acid Proteases"/>
    <property type="match status" value="2"/>
</dbReference>
<dbReference type="PROSITE" id="PS51767">
    <property type="entry name" value="PEPTIDASE_A1"/>
    <property type="match status" value="1"/>
</dbReference>
<comment type="caution">
    <text evidence="3">The sequence shown here is derived from an EMBL/GenBank/DDBJ whole genome shotgun (WGS) entry which is preliminary data.</text>
</comment>
<sequence>MDSSSKDSSQSDSTADGFGIELEIPALDTFAGFVADANAARIRYLGRRLGDTFISPPSLPAQTTVAVARSPVVKRNSNYIIPKSPLHNLVPVHGDLGPEPARDPKDAPYDQFLTTTIRTEALGSYCQVIGTLIFGDPKDAQNRKKTRDFRLEFDLGSSDLWVYGQECEARSGPQCPKGSATSPAMFWLCNPERSSIIGPEVYTARYADGSFAVYRLWHDSVYLRPQWGPPPPHEPRKAWLDLKFGVAHEVSPLFELSPTSGIVGLGRRRHRNSQPPTFLNQIRRLLETPEMTILLADDRGYITFGRRPTFGSAVDAESGTWHNNLPLVGEDYWIVSSVTKKLGEKAYNYPSGTAEIDTGSAVCYMDDAFVKDFYSSIPGATTTALGSATAIYHMIPSGSTCTPRVEIDIGGHPFTLKHFYLPGSMKHQIGNERYYVGAIQPKSILLAGSGGNYTGPDLIGRIALMNLQLVLQMPDVGPHTVSWRSKQTHFTGPARYNW</sequence>
<feature type="domain" description="Peptidase A1" evidence="2">
    <location>
        <begin position="128"/>
        <end position="484"/>
    </location>
</feature>
<evidence type="ECO:0000259" key="2">
    <source>
        <dbReference type="PROSITE" id="PS51767"/>
    </source>
</evidence>
<dbReference type="InterPro" id="IPR034164">
    <property type="entry name" value="Pepsin-like_dom"/>
</dbReference>
<accession>A0AAD7HXB6</accession>
<dbReference type="AlphaFoldDB" id="A0AAD7HXB6"/>
<gene>
    <name evidence="3" type="ORF">DFH07DRAFT_848969</name>
</gene>
<evidence type="ECO:0000313" key="3">
    <source>
        <dbReference type="EMBL" id="KAJ7730222.1"/>
    </source>
</evidence>
<evidence type="ECO:0000256" key="1">
    <source>
        <dbReference type="ARBA" id="ARBA00007447"/>
    </source>
</evidence>
<dbReference type="InterPro" id="IPR021109">
    <property type="entry name" value="Peptidase_aspartic_dom_sf"/>
</dbReference>
<dbReference type="PANTHER" id="PTHR47966">
    <property type="entry name" value="BETA-SITE APP-CLEAVING ENZYME, ISOFORM A-RELATED"/>
    <property type="match status" value="1"/>
</dbReference>
<reference evidence="3" key="1">
    <citation type="submission" date="2023-03" db="EMBL/GenBank/DDBJ databases">
        <title>Massive genome expansion in bonnet fungi (Mycena s.s.) driven by repeated elements and novel gene families across ecological guilds.</title>
        <authorList>
            <consortium name="Lawrence Berkeley National Laboratory"/>
            <person name="Harder C.B."/>
            <person name="Miyauchi S."/>
            <person name="Viragh M."/>
            <person name="Kuo A."/>
            <person name="Thoen E."/>
            <person name="Andreopoulos B."/>
            <person name="Lu D."/>
            <person name="Skrede I."/>
            <person name="Drula E."/>
            <person name="Henrissat B."/>
            <person name="Morin E."/>
            <person name="Kohler A."/>
            <person name="Barry K."/>
            <person name="LaButti K."/>
            <person name="Morin E."/>
            <person name="Salamov A."/>
            <person name="Lipzen A."/>
            <person name="Mereny Z."/>
            <person name="Hegedus B."/>
            <person name="Baldrian P."/>
            <person name="Stursova M."/>
            <person name="Weitz H."/>
            <person name="Taylor A."/>
            <person name="Grigoriev I.V."/>
            <person name="Nagy L.G."/>
            <person name="Martin F."/>
            <person name="Kauserud H."/>
        </authorList>
    </citation>
    <scope>NUCLEOTIDE SEQUENCE</scope>
    <source>
        <strain evidence="3">CBHHK188m</strain>
    </source>
</reference>
<dbReference type="SUPFAM" id="SSF50630">
    <property type="entry name" value="Acid proteases"/>
    <property type="match status" value="1"/>
</dbReference>
<comment type="similarity">
    <text evidence="1">Belongs to the peptidase A1 family.</text>
</comment>
<dbReference type="PANTHER" id="PTHR47966:SF51">
    <property type="entry name" value="BETA-SITE APP-CLEAVING ENZYME, ISOFORM A-RELATED"/>
    <property type="match status" value="1"/>
</dbReference>
<organism evidence="3 4">
    <name type="scientific">Mycena maculata</name>
    <dbReference type="NCBI Taxonomy" id="230809"/>
    <lineage>
        <taxon>Eukaryota</taxon>
        <taxon>Fungi</taxon>
        <taxon>Dikarya</taxon>
        <taxon>Basidiomycota</taxon>
        <taxon>Agaricomycotina</taxon>
        <taxon>Agaricomycetes</taxon>
        <taxon>Agaricomycetidae</taxon>
        <taxon>Agaricales</taxon>
        <taxon>Marasmiineae</taxon>
        <taxon>Mycenaceae</taxon>
        <taxon>Mycena</taxon>
    </lineage>
</organism>
<dbReference type="CDD" id="cd05471">
    <property type="entry name" value="pepsin_like"/>
    <property type="match status" value="1"/>
</dbReference>
<dbReference type="EMBL" id="JARJLG010000192">
    <property type="protein sequence ID" value="KAJ7730222.1"/>
    <property type="molecule type" value="Genomic_DNA"/>
</dbReference>
<dbReference type="GO" id="GO:0006508">
    <property type="term" value="P:proteolysis"/>
    <property type="evidence" value="ECO:0007669"/>
    <property type="project" value="InterPro"/>
</dbReference>
<name>A0AAD7HXB6_9AGAR</name>
<dbReference type="GO" id="GO:0004190">
    <property type="term" value="F:aspartic-type endopeptidase activity"/>
    <property type="evidence" value="ECO:0007669"/>
    <property type="project" value="InterPro"/>
</dbReference>
<proteinExistence type="inferred from homology"/>
<protein>
    <submittedName>
        <fullName evidence="3">Aspartic peptidase domain-containing protein</fullName>
    </submittedName>
</protein>
<dbReference type="InterPro" id="IPR033121">
    <property type="entry name" value="PEPTIDASE_A1"/>
</dbReference>
<dbReference type="Proteomes" id="UP001215280">
    <property type="component" value="Unassembled WGS sequence"/>
</dbReference>
<keyword evidence="4" id="KW-1185">Reference proteome</keyword>
<evidence type="ECO:0000313" key="4">
    <source>
        <dbReference type="Proteomes" id="UP001215280"/>
    </source>
</evidence>